<dbReference type="EMBL" id="KQ030518">
    <property type="protein sequence ID" value="KJZ75356.1"/>
    <property type="molecule type" value="Genomic_DNA"/>
</dbReference>
<keyword evidence="12" id="KW-1185">Reference proteome</keyword>
<dbReference type="PANTHER" id="PTHR46300">
    <property type="entry name" value="P450, PUTATIVE (EUROFUNG)-RELATED-RELATED"/>
    <property type="match status" value="1"/>
</dbReference>
<dbReference type="AlphaFoldDB" id="A0A0F7ZKL2"/>
<dbReference type="InterPro" id="IPR017972">
    <property type="entry name" value="Cyt_P450_CS"/>
</dbReference>
<feature type="region of interest" description="Disordered" evidence="10">
    <location>
        <begin position="521"/>
        <end position="549"/>
    </location>
</feature>
<evidence type="ECO:0000256" key="4">
    <source>
        <dbReference type="ARBA" id="ARBA00022723"/>
    </source>
</evidence>
<dbReference type="GO" id="GO:0004497">
    <property type="term" value="F:monooxygenase activity"/>
    <property type="evidence" value="ECO:0007669"/>
    <property type="project" value="UniProtKB-KW"/>
</dbReference>
<dbReference type="InterPro" id="IPR002401">
    <property type="entry name" value="Cyt_P450_E_grp-I"/>
</dbReference>
<comment type="similarity">
    <text evidence="2 9">Belongs to the cytochrome P450 family.</text>
</comment>
<dbReference type="GO" id="GO:0005506">
    <property type="term" value="F:iron ion binding"/>
    <property type="evidence" value="ECO:0007669"/>
    <property type="project" value="InterPro"/>
</dbReference>
<dbReference type="CDD" id="cd11065">
    <property type="entry name" value="CYP64-like"/>
    <property type="match status" value="1"/>
</dbReference>
<organism evidence="11 12">
    <name type="scientific">Hirsutella minnesotensis 3608</name>
    <dbReference type="NCBI Taxonomy" id="1043627"/>
    <lineage>
        <taxon>Eukaryota</taxon>
        <taxon>Fungi</taxon>
        <taxon>Dikarya</taxon>
        <taxon>Ascomycota</taxon>
        <taxon>Pezizomycotina</taxon>
        <taxon>Sordariomycetes</taxon>
        <taxon>Hypocreomycetidae</taxon>
        <taxon>Hypocreales</taxon>
        <taxon>Ophiocordycipitaceae</taxon>
        <taxon>Hirsutella</taxon>
    </lineage>
</organism>
<dbReference type="Gene3D" id="1.10.630.10">
    <property type="entry name" value="Cytochrome P450"/>
    <property type="match status" value="1"/>
</dbReference>
<evidence type="ECO:0000256" key="1">
    <source>
        <dbReference type="ARBA" id="ARBA00001971"/>
    </source>
</evidence>
<evidence type="ECO:0000256" key="8">
    <source>
        <dbReference type="PIRSR" id="PIRSR602401-1"/>
    </source>
</evidence>
<dbReference type="PRINTS" id="PR00463">
    <property type="entry name" value="EP450I"/>
</dbReference>
<sequence>MSFSIRNLSIAAAIRKPWSGQMTSGLLAVQVSIVLLTCFLLHRQYSRNKARPGLPPGPRPLPIIGNLMDLPAKGEVEFQHWLKHKDSYGPISSVTVMGQTLIIINDKQAAHDLLETNSKKTLARPELEFSSRLCGFGGIIAFQQYDENFRLGRKILHQQLGTTAAVSEFSDIQEAEVRRFLLRMLNTPQDLIKNLRAWTGGMILKMTYGYSVEPNKADPLVGLIERMMANLSLAGVPLAWLVDTIPALKHLPDGFPGTAFKETARRWNKINYEVAEVPYSFVRQQVANRSHRPSYVSKLTQRSGDGDTESKLSLNEYAIKWTAASMYARGADTMVSTLGYFVLVMVMFPEVQRKAQEEIDRVIGIDRLPRLEDREKMPYIEGVVKEAYRWSPVAPLGVWHAAEEDIVYNGYLIPKGACLLSGVWWFCHDPEVYQEPDTFDPERYLEPRNEPDPKAVIFGFGRRICPGHKAIDEQGQEIDVKQEVTPGMINVPKVFPYKMVPRSAKAAELVRAIEVEQPWEKSDSGLLGDTLPEGVSKSTGNLKNQGRGH</sequence>
<keyword evidence="7 9" id="KW-0503">Monooxygenase</keyword>
<dbReference type="PROSITE" id="PS00086">
    <property type="entry name" value="CYTOCHROME_P450"/>
    <property type="match status" value="1"/>
</dbReference>
<evidence type="ECO:0000256" key="5">
    <source>
        <dbReference type="ARBA" id="ARBA00023002"/>
    </source>
</evidence>
<evidence type="ECO:0000313" key="12">
    <source>
        <dbReference type="Proteomes" id="UP000054481"/>
    </source>
</evidence>
<evidence type="ECO:0000313" key="11">
    <source>
        <dbReference type="EMBL" id="KJZ75356.1"/>
    </source>
</evidence>
<keyword evidence="5 9" id="KW-0560">Oxidoreductase</keyword>
<gene>
    <name evidence="11" type="ORF">HIM_05282</name>
</gene>
<comment type="cofactor">
    <cofactor evidence="1 8">
        <name>heme</name>
        <dbReference type="ChEBI" id="CHEBI:30413"/>
    </cofactor>
</comment>
<name>A0A0F7ZKL2_9HYPO</name>
<evidence type="ECO:0000256" key="9">
    <source>
        <dbReference type="RuleBase" id="RU000461"/>
    </source>
</evidence>
<feature type="binding site" description="axial binding residue" evidence="8">
    <location>
        <position position="465"/>
    </location>
    <ligand>
        <name>heme</name>
        <dbReference type="ChEBI" id="CHEBI:30413"/>
    </ligand>
    <ligandPart>
        <name>Fe</name>
        <dbReference type="ChEBI" id="CHEBI:18248"/>
    </ligandPart>
</feature>
<protein>
    <recommendedName>
        <fullName evidence="13">O-methylsterigmatocystin oxidoreductase</fullName>
    </recommendedName>
</protein>
<dbReference type="InterPro" id="IPR036396">
    <property type="entry name" value="Cyt_P450_sf"/>
</dbReference>
<feature type="compositionally biased region" description="Polar residues" evidence="10">
    <location>
        <begin position="536"/>
        <end position="549"/>
    </location>
</feature>
<evidence type="ECO:0000256" key="7">
    <source>
        <dbReference type="ARBA" id="ARBA00023033"/>
    </source>
</evidence>
<keyword evidence="4 8" id="KW-0479">Metal-binding</keyword>
<evidence type="ECO:0000256" key="2">
    <source>
        <dbReference type="ARBA" id="ARBA00010617"/>
    </source>
</evidence>
<dbReference type="GO" id="GO:0020037">
    <property type="term" value="F:heme binding"/>
    <property type="evidence" value="ECO:0007669"/>
    <property type="project" value="InterPro"/>
</dbReference>
<dbReference type="InterPro" id="IPR050364">
    <property type="entry name" value="Cytochrome_P450_fung"/>
</dbReference>
<dbReference type="SUPFAM" id="SSF48264">
    <property type="entry name" value="Cytochrome P450"/>
    <property type="match status" value="1"/>
</dbReference>
<dbReference type="PANTHER" id="PTHR46300:SF7">
    <property type="entry name" value="P450, PUTATIVE (EUROFUNG)-RELATED"/>
    <property type="match status" value="1"/>
</dbReference>
<evidence type="ECO:0008006" key="13">
    <source>
        <dbReference type="Google" id="ProtNLM"/>
    </source>
</evidence>
<keyword evidence="6 8" id="KW-0408">Iron</keyword>
<dbReference type="OrthoDB" id="2789670at2759"/>
<evidence type="ECO:0000256" key="6">
    <source>
        <dbReference type="ARBA" id="ARBA00023004"/>
    </source>
</evidence>
<proteinExistence type="inferred from homology"/>
<reference evidence="11 12" key="1">
    <citation type="journal article" date="2014" name="Genome Biol. Evol.">
        <title>Comparative genomics and transcriptomics analyses reveal divergent lifestyle features of nematode endoparasitic fungus Hirsutella minnesotensis.</title>
        <authorList>
            <person name="Lai Y."/>
            <person name="Liu K."/>
            <person name="Zhang X."/>
            <person name="Zhang X."/>
            <person name="Li K."/>
            <person name="Wang N."/>
            <person name="Shu C."/>
            <person name="Wu Y."/>
            <person name="Wang C."/>
            <person name="Bushley K.E."/>
            <person name="Xiang M."/>
            <person name="Liu X."/>
        </authorList>
    </citation>
    <scope>NUCLEOTIDE SEQUENCE [LARGE SCALE GENOMIC DNA]</scope>
    <source>
        <strain evidence="11 12">3608</strain>
    </source>
</reference>
<evidence type="ECO:0000256" key="10">
    <source>
        <dbReference type="SAM" id="MobiDB-lite"/>
    </source>
</evidence>
<keyword evidence="3 8" id="KW-0349">Heme</keyword>
<dbReference type="GO" id="GO:0016705">
    <property type="term" value="F:oxidoreductase activity, acting on paired donors, with incorporation or reduction of molecular oxygen"/>
    <property type="evidence" value="ECO:0007669"/>
    <property type="project" value="InterPro"/>
</dbReference>
<dbReference type="Pfam" id="PF00067">
    <property type="entry name" value="p450"/>
    <property type="match status" value="1"/>
</dbReference>
<evidence type="ECO:0000256" key="3">
    <source>
        <dbReference type="ARBA" id="ARBA00022617"/>
    </source>
</evidence>
<dbReference type="InterPro" id="IPR001128">
    <property type="entry name" value="Cyt_P450"/>
</dbReference>
<accession>A0A0F7ZKL2</accession>
<dbReference type="Proteomes" id="UP000054481">
    <property type="component" value="Unassembled WGS sequence"/>
</dbReference>